<keyword evidence="5 7" id="KW-1133">Transmembrane helix</keyword>
<evidence type="ECO:0000313" key="9">
    <source>
        <dbReference type="EMBL" id="SDB92260.1"/>
    </source>
</evidence>
<dbReference type="InterPro" id="IPR020846">
    <property type="entry name" value="MFS_dom"/>
</dbReference>
<dbReference type="Gene3D" id="1.20.1250.20">
    <property type="entry name" value="MFS general substrate transporter like domains"/>
    <property type="match status" value="1"/>
</dbReference>
<keyword evidence="6 7" id="KW-0472">Membrane</keyword>
<dbReference type="STRING" id="1219383.SAMN05421733_10552"/>
<dbReference type="AlphaFoldDB" id="A0A1G6HDC2"/>
<evidence type="ECO:0000256" key="2">
    <source>
        <dbReference type="ARBA" id="ARBA00022448"/>
    </source>
</evidence>
<feature type="transmembrane region" description="Helical" evidence="7">
    <location>
        <begin position="12"/>
        <end position="35"/>
    </location>
</feature>
<feature type="transmembrane region" description="Helical" evidence="7">
    <location>
        <begin position="133"/>
        <end position="157"/>
    </location>
</feature>
<dbReference type="PANTHER" id="PTHR42718:SF46">
    <property type="entry name" value="BLR6921 PROTEIN"/>
    <property type="match status" value="1"/>
</dbReference>
<feature type="transmembrane region" description="Helical" evidence="7">
    <location>
        <begin position="295"/>
        <end position="316"/>
    </location>
</feature>
<keyword evidence="10" id="KW-1185">Reference proteome</keyword>
<feature type="transmembrane region" description="Helical" evidence="7">
    <location>
        <begin position="100"/>
        <end position="121"/>
    </location>
</feature>
<dbReference type="GO" id="GO:0005886">
    <property type="term" value="C:plasma membrane"/>
    <property type="evidence" value="ECO:0007669"/>
    <property type="project" value="UniProtKB-SubCell"/>
</dbReference>
<organism evidence="9 10">
    <name type="scientific">Acinetobacter boissieri</name>
    <dbReference type="NCBI Taxonomy" id="1219383"/>
    <lineage>
        <taxon>Bacteria</taxon>
        <taxon>Pseudomonadati</taxon>
        <taxon>Pseudomonadota</taxon>
        <taxon>Gammaproteobacteria</taxon>
        <taxon>Moraxellales</taxon>
        <taxon>Moraxellaceae</taxon>
        <taxon>Acinetobacter</taxon>
    </lineage>
</organism>
<name>A0A1G6HDC2_9GAMM</name>
<feature type="domain" description="Major facilitator superfamily (MFS) profile" evidence="8">
    <location>
        <begin position="9"/>
        <end position="455"/>
    </location>
</feature>
<sequence>MQEQKIKYTALLVALTFFMENLDATIIVTALPAMADTFRVDPINLNIGLTVYLVAVAVFIPVSGWLAERHGARRIFVTAIILFVLASILCALSQTKTVFTFARALQGIGGAMMVPVGRLVAMRLAPKEHLVKVIAYITWPGLIAPVIAPALGGLIVTQLSWQWIFYINVPLGLFAIWASLKLLDNEKTEDLAPFDWIGFTLLAFACASVVYGMERIGQEIGNAVSYLGLVIFGIMLFTIAVLYMRRSDAPLLKFDAFKQKTFSASIFGGSVARIAMSALPFLLPLMFQEAFGLSALQAGLLILAIFLGNLLMKPFTTTLMQRFGFRKILWVNAIIGACSIAACAWFTLDTPHWFMMVCMFLSGLSRSLQFTCYNSLSFADVLPQDKRHATTQFSLFFQISLAMGIAFAALILRGFMFVFEHQTPTLSDFHWTFIAIALFSLLSLIDTWRLSPDAGDEVSGYGAQSAKN</sequence>
<dbReference type="InterPro" id="IPR011701">
    <property type="entry name" value="MFS"/>
</dbReference>
<keyword evidence="4 7" id="KW-0812">Transmembrane</keyword>
<dbReference type="EMBL" id="FMYL01000005">
    <property type="protein sequence ID" value="SDB92260.1"/>
    <property type="molecule type" value="Genomic_DNA"/>
</dbReference>
<evidence type="ECO:0000256" key="7">
    <source>
        <dbReference type="SAM" id="Phobius"/>
    </source>
</evidence>
<comment type="subcellular location">
    <subcellularLocation>
        <location evidence="1">Cell membrane</location>
        <topology evidence="1">Multi-pass membrane protein</topology>
    </subcellularLocation>
</comment>
<keyword evidence="3" id="KW-1003">Cell membrane</keyword>
<reference evidence="10" key="1">
    <citation type="submission" date="2016-09" db="EMBL/GenBank/DDBJ databases">
        <authorList>
            <person name="Varghese N."/>
            <person name="Submissions S."/>
        </authorList>
    </citation>
    <scope>NUCLEOTIDE SEQUENCE [LARGE SCALE GENOMIC DNA]</scope>
    <source>
        <strain evidence="10">ANC 4422</strain>
    </source>
</reference>
<protein>
    <submittedName>
        <fullName evidence="9">Drug resistance transporter, EmrB/QacA subfamily</fullName>
    </submittedName>
</protein>
<dbReference type="RefSeq" id="WP_244518206.1">
    <property type="nucleotide sequence ID" value="NZ_FMYL01000005.1"/>
</dbReference>
<gene>
    <name evidence="9" type="ORF">SAMN05421733_10552</name>
</gene>
<dbReference type="Gene3D" id="1.20.1720.10">
    <property type="entry name" value="Multidrug resistance protein D"/>
    <property type="match status" value="1"/>
</dbReference>
<feature type="transmembrane region" description="Helical" evidence="7">
    <location>
        <begin position="163"/>
        <end position="180"/>
    </location>
</feature>
<feature type="transmembrane region" description="Helical" evidence="7">
    <location>
        <begin position="47"/>
        <end position="67"/>
    </location>
</feature>
<evidence type="ECO:0000256" key="6">
    <source>
        <dbReference type="ARBA" id="ARBA00023136"/>
    </source>
</evidence>
<dbReference type="PANTHER" id="PTHR42718">
    <property type="entry name" value="MAJOR FACILITATOR SUPERFAMILY MULTIDRUG TRANSPORTER MFSC"/>
    <property type="match status" value="1"/>
</dbReference>
<dbReference type="PROSITE" id="PS50850">
    <property type="entry name" value="MFS"/>
    <property type="match status" value="1"/>
</dbReference>
<feature type="transmembrane region" description="Helical" evidence="7">
    <location>
        <begin position="264"/>
        <end position="283"/>
    </location>
</feature>
<dbReference type="Pfam" id="PF07690">
    <property type="entry name" value="MFS_1"/>
    <property type="match status" value="2"/>
</dbReference>
<evidence type="ECO:0000259" key="8">
    <source>
        <dbReference type="PROSITE" id="PS50850"/>
    </source>
</evidence>
<evidence type="ECO:0000256" key="4">
    <source>
        <dbReference type="ARBA" id="ARBA00022692"/>
    </source>
</evidence>
<feature type="transmembrane region" description="Helical" evidence="7">
    <location>
        <begin position="223"/>
        <end position="243"/>
    </location>
</feature>
<evidence type="ECO:0000256" key="1">
    <source>
        <dbReference type="ARBA" id="ARBA00004651"/>
    </source>
</evidence>
<feature type="transmembrane region" description="Helical" evidence="7">
    <location>
        <begin position="192"/>
        <end position="211"/>
    </location>
</feature>
<accession>A0A1G6HDC2</accession>
<evidence type="ECO:0000256" key="3">
    <source>
        <dbReference type="ARBA" id="ARBA00022475"/>
    </source>
</evidence>
<feature type="transmembrane region" description="Helical" evidence="7">
    <location>
        <begin position="429"/>
        <end position="445"/>
    </location>
</feature>
<dbReference type="InterPro" id="IPR036259">
    <property type="entry name" value="MFS_trans_sf"/>
</dbReference>
<evidence type="ECO:0000256" key="5">
    <source>
        <dbReference type="ARBA" id="ARBA00022989"/>
    </source>
</evidence>
<keyword evidence="2" id="KW-0813">Transport</keyword>
<dbReference type="Proteomes" id="UP000242501">
    <property type="component" value="Unassembled WGS sequence"/>
</dbReference>
<feature type="transmembrane region" description="Helical" evidence="7">
    <location>
        <begin position="328"/>
        <end position="347"/>
    </location>
</feature>
<dbReference type="GO" id="GO:0022857">
    <property type="term" value="F:transmembrane transporter activity"/>
    <property type="evidence" value="ECO:0007669"/>
    <property type="project" value="InterPro"/>
</dbReference>
<evidence type="ECO:0000313" key="10">
    <source>
        <dbReference type="Proteomes" id="UP000242501"/>
    </source>
</evidence>
<feature type="transmembrane region" description="Helical" evidence="7">
    <location>
        <begin position="395"/>
        <end position="417"/>
    </location>
</feature>
<feature type="transmembrane region" description="Helical" evidence="7">
    <location>
        <begin position="74"/>
        <end position="94"/>
    </location>
</feature>
<proteinExistence type="predicted"/>
<dbReference type="SUPFAM" id="SSF103473">
    <property type="entry name" value="MFS general substrate transporter"/>
    <property type="match status" value="1"/>
</dbReference>